<keyword evidence="2" id="KW-1185">Reference proteome</keyword>
<dbReference type="Proteomes" id="UP000249057">
    <property type="component" value="Unassembled WGS sequence"/>
</dbReference>
<accession>A0ACD1FW88</accession>
<sequence>MSEKNTLIDIFHHVALAPQLPGSPDTEPQKVGYGLIERLRRAVRNLRHYAEDDTTTVWKSLHETLKECRAINDGRVHKAALVSAFQRLSPDHPIIVHVVEHNAALLFHQAQDDTSVTVEAFEASPSAEPTIAAPGALQWDFPGVAISLDQAEFDKPSLLENMGEFLERASTEPLDEFAPKSQKAGVKVTETRDTMDPDLITDFLITVLGVNGRRTQPVLLRKRIKDDPSMARASCLPPTPAVLALGSELGRVYYKSLLCVLLADLLRDLVESRAVGPEQWSWLRAKLCRRLTKLETMKDSLCPESQAAYTRLANHLEPFYTEQIEIASSGIEQEWHDFKKNFLRKVPKLPLRAGAAEMHLSLPNSIIYLRNILQQPHDGNPRSRNTNLVHPASKASADMTDEITTLFKVYSSLAELEQSIDSGEWRAPAAGLVQSIGACTKIADRIEDYLQRVAGAYDRDPEQFSLFILNIFELWFYMDKCATVGYPLLLEFHPVFRPELLDVLLLSRRTDLDRLHAIQLHLHERCATVADSSVSIFADPAPGCFADRYMELDVGKSLRELQKAIEDASQTSSQRKLKELQKVNREFEFLTTEWSSSDCTQRKNPDGTHDIRDCSHCYYYRSRKRLEISAHEAYLPCDGKMAEKRAIVFELEIPEAFAAYRSATWHLIVRFGPKLASPNAMAPMKLLSEYANLSGYFRENALRGGFSLASPTKSFLDTHYKWRQFPIAEESVLFPSGLTFKYYDNQVWGGDLPKTLTFAHHFALALPSNLPLAQLYSSSSFAPDGPGPSSYEALAESRKRPSAVTVHEFLAHQSLMAGKQRRWISILSELGSSNINFSAHETMALLQHLALQAGPWQQGESLRVIHSVFHEAVFCKRLIQQIDQHVSLITSNWREVMYMETMLTLTMRVCSLGCDEVSRCANELLLKIRSVTHRWIHHLRNEARKAVEVDVADRTARYCFLAALLCRRTFDRTTSASIDAASTQTWTEATLSMQESLVIDASSFDAFTRRMLVRDIKMSNRLCQVIQFAVRWYPSSVNAAIDRVWFSAREGQHTIWQQEENGWISATACGADEERDQYRRLHILEGHFLIDGKPLGKLPADIRNSDVLKELFGNERLSAFPSSLPGMSYRLALARNGYEVHLGYRGQDLVIWACKESQTLEHVPRSVFGSGTKPDLPYSLLRDCVHWINIKTGILQARRIPQIWRERPGDWKINIRTQQANRRKSYLVDPRSQLAMTIASIFTHFEKAAELTIYQPPQAMLSVELKAMNLRFYVNQRQRLQCTQLSAEIDPNQDAGTLYGLQSMLVLRNIYNRSQRSIIVPVGSIKIERQGIHVLVKKENNGNYGRYQINGVLGRLHCPAEPLLLYTKAQLHAFTSFVSPDPLTGRTSTEEALACLESASSLPWRPLESNIVDLLQGISGLTPVREYYPPGKKVQQMVRWNKELTVSIQHEAYQPTIESILKRSQRLSLFQPGIPPRGINTSGSQVYLRDRALWRRSLYERSDTWNEDKVQEIVDEVYVSRARYRSSTRAKNVREIVSLLRERPSEIATTDHLAHVIQRWNHVGGYDGKFIPSTVKAAISIDLAANWGRLVRLCAESQTRDVHYLMFNLGLIAYSQNVSMTALRVLAAFVTLDELKKIRLPQHEAFEQVRENVKPGSRLLLELVEPALIKFTAPTPVKRPKHSTTCLKAATIAEHERAKEEHESQCNSESQRLVTFILSQWPCLEPSLDGFSSEFVNVMDALDLIKPVWSRRYKNMQLLAHIEEVQKVLNAHGNQSGHVEYFDSRSGSHPRVAVELGRDLLHTPGPPLAQAEHHHQKCAKKMPHHPTDPRRRRDDRPVSTGEIDELESIVKSMINSDCPVRSRYGRDLQVSIHALKDKDQEPNKSRSPKLSYWKGLKRYNEEIRDTQDVVDSHYRQICSALLAGNSRLYWLLKGNIAPCITTVTILQQLRGSLVRFGPRMKEAIISYALEIVKLQRLLRIREFFARRDDSRLDQEYCQKDHAVWNHMKYSDWILFEIDANMQIRQEQVTVALEMIAPTSGSNSVLQMNMGQGKTSVITPMVACALANGKILARLLVPSALLTQTAQILQTHIGGLAGREVLHIPFSRRTPTTPQVISEFRRLHESTLRQSGIILGVPEHALSFKLSGLQRVSDVKIAEATEMVAIQKWIDRHGRDLLDECDFTLAVKTRLIYPSGSQLVVDGYPDRWEVTMNVLGLVADHLRDLAREFPRSIDVIEREDVAFPIAYLLRNDVELALMKRVVNDACTGRGGILPMQGRGAAEIEAVRMFLSDPAVDDSVTESLQQIFEDKPQTLKRMYLLRGLVVHQILLLCLKKRWNVQYGLHPDRDPIAVPFHAKGVPSNQAEWGHPDVAILFICLAFYHEGLSQEQCRQCLEAVLRADDPATEYDRWTETSAIMPGSLRHWNLINVNDYDQGFMIWQHLRFSTTVINYYLKNFVFPVHAKQFAIKLQMSGWDVPYFRNSPDTSDGTTTVKPGLTTGFSGTNDNRRLLPLTMEQHDLPELSHTNAEVLTYLLQRRNREYRAAVFKGKRMSETELLCSLTKTKVRTLIDAGAFVLEMDNLSLVKTWLMHDNDTQAAVYFGPDNQPQVCSRTGKCLPLIATPYADDMTDCLIYLDQAHTRGTDLKLPADARGALTLGLNQTKDHTVQAAMRLRQLGTTQSVVFIPPPEVHYNILDVCGKHQDEQLDSSDVVYWLLHQTCASNRDLEPLYNAQGVDFCRRIQAAEDYPNFIKNHHQRRYYMGILQQPEQQSLEQLYKPEPTDASDGDSDSSNDFTYSGRAANFIGVLRQRRTEGKDIHHSAIASSAQEEVEQEREVAYEVEEEREVERPKLLKPYIYPGLHQSLSQFGKTGSLEGVGYVTAESMILATELGGKYKDQVGPSLPHLYVSVEFTKTVKLKSGENMDELTRPVNWLLCNIKTEMAIVVTPEEAEDLIPILRTEAAPSMHLMTYAAPVTKRMQHFSNLDYYTVPPLPVANYVPAFLAFEVGIFAGRLYFGPREYEEILDRLALGWDDVAGSAVTPAEGSSLNMAFLQEWLALRRQGQDISHTPMGYVCQGRRLRSDHPFFVESDTRKTTDSFLPSSRKTVSFEEQEEYSDSNEGVEDEAEQIDLGVEGNEDFEEEI</sequence>
<evidence type="ECO:0000313" key="1">
    <source>
        <dbReference type="EMBL" id="RAH41224.1"/>
    </source>
</evidence>
<proteinExistence type="predicted"/>
<protein>
    <submittedName>
        <fullName evidence="1">Uncharacterized protein</fullName>
    </submittedName>
</protein>
<dbReference type="EMBL" id="KZ825392">
    <property type="protein sequence ID" value="RAH41224.1"/>
    <property type="molecule type" value="Genomic_DNA"/>
</dbReference>
<gene>
    <name evidence="1" type="ORF">BO95DRAFT_507300</name>
</gene>
<evidence type="ECO:0000313" key="2">
    <source>
        <dbReference type="Proteomes" id="UP000249057"/>
    </source>
</evidence>
<organism evidence="1 2">
    <name type="scientific">Aspergillus brunneoviolaceus CBS 621.78</name>
    <dbReference type="NCBI Taxonomy" id="1450534"/>
    <lineage>
        <taxon>Eukaryota</taxon>
        <taxon>Fungi</taxon>
        <taxon>Dikarya</taxon>
        <taxon>Ascomycota</taxon>
        <taxon>Pezizomycotina</taxon>
        <taxon>Eurotiomycetes</taxon>
        <taxon>Eurotiomycetidae</taxon>
        <taxon>Eurotiales</taxon>
        <taxon>Aspergillaceae</taxon>
        <taxon>Aspergillus</taxon>
        <taxon>Aspergillus subgen. Circumdati</taxon>
    </lineage>
</organism>
<name>A0ACD1FW88_9EURO</name>
<reference evidence="1" key="1">
    <citation type="submission" date="2018-02" db="EMBL/GenBank/DDBJ databases">
        <title>The genomes of Aspergillus section Nigri reveals drivers in fungal speciation.</title>
        <authorList>
            <consortium name="DOE Joint Genome Institute"/>
            <person name="Vesth T.C."/>
            <person name="Nybo J."/>
            <person name="Theobald S."/>
            <person name="Brandl J."/>
            <person name="Frisvad J.C."/>
            <person name="Nielsen K.F."/>
            <person name="Lyhne E.K."/>
            <person name="Kogle M.E."/>
            <person name="Kuo A."/>
            <person name="Riley R."/>
            <person name="Clum A."/>
            <person name="Nolan M."/>
            <person name="Lipzen A."/>
            <person name="Salamov A."/>
            <person name="Henrissat B."/>
            <person name="Wiebenga A."/>
            <person name="De vries R.P."/>
            <person name="Grigoriev I.V."/>
            <person name="Mortensen U.H."/>
            <person name="Andersen M.R."/>
            <person name="Baker S.E."/>
        </authorList>
    </citation>
    <scope>NUCLEOTIDE SEQUENCE</scope>
    <source>
        <strain evidence="1">CBS 621.78</strain>
    </source>
</reference>